<name>A0A285CJN6_9BACI</name>
<dbReference type="OrthoDB" id="2476797at2"/>
<protein>
    <submittedName>
        <fullName evidence="1">Uncharacterized protein</fullName>
    </submittedName>
</protein>
<dbReference type="Proteomes" id="UP000219546">
    <property type="component" value="Unassembled WGS sequence"/>
</dbReference>
<dbReference type="AlphaFoldDB" id="A0A285CJN6"/>
<accession>A0A285CJN6</accession>
<keyword evidence="2" id="KW-1185">Reference proteome</keyword>
<gene>
    <name evidence="1" type="ORF">SAMN05877753_10215</name>
</gene>
<reference evidence="1 2" key="1">
    <citation type="submission" date="2017-08" db="EMBL/GenBank/DDBJ databases">
        <authorList>
            <person name="de Groot N.N."/>
        </authorList>
    </citation>
    <scope>NUCLEOTIDE SEQUENCE [LARGE SCALE GENOMIC DNA]</scope>
    <source>
        <strain evidence="1 2">JC228</strain>
    </source>
</reference>
<organism evidence="1 2">
    <name type="scientific">Bacillus oleivorans</name>
    <dbReference type="NCBI Taxonomy" id="1448271"/>
    <lineage>
        <taxon>Bacteria</taxon>
        <taxon>Bacillati</taxon>
        <taxon>Bacillota</taxon>
        <taxon>Bacilli</taxon>
        <taxon>Bacillales</taxon>
        <taxon>Bacillaceae</taxon>
        <taxon>Bacillus</taxon>
    </lineage>
</organism>
<dbReference type="RefSeq" id="WP_097157234.1">
    <property type="nucleotide sequence ID" value="NZ_JBEPMQ010000013.1"/>
</dbReference>
<dbReference type="EMBL" id="OAOP01000002">
    <property type="protein sequence ID" value="SNX67811.1"/>
    <property type="molecule type" value="Genomic_DNA"/>
</dbReference>
<sequence length="336" mass="35459">MKTDRTIITVNNQEFGQIADPNKLEAQIVHAYDVIDSNDTEFQNYKTLLASTTDGNSGADNVKATAIAGLTGATVQTLLESLKALDDSNKEYLLSQIQGVTLGQIPDGTITPVKLSADSKKASIIMVEDINSHFVGTNVEEVLEELFTFANNGKESIATVVGSPATTGDTFAQLQTHIQNSKNALATNLANKGQPSVGTETLQALVDKVANVNTGKKFATGTATSSSTSSTYTFIDGTTIGAYSLSVTGLPFKPTFIYAFWESGGSVGIVEYSELAGDIYPKPVKITGANFTTSGTSSAVTRHIKGDVSPANISDTSFTLPTLGQSILHTWIALEI</sequence>
<evidence type="ECO:0000313" key="2">
    <source>
        <dbReference type="Proteomes" id="UP000219546"/>
    </source>
</evidence>
<evidence type="ECO:0000313" key="1">
    <source>
        <dbReference type="EMBL" id="SNX67811.1"/>
    </source>
</evidence>
<proteinExistence type="predicted"/>